<feature type="coiled-coil region" evidence="1">
    <location>
        <begin position="65"/>
        <end position="99"/>
    </location>
</feature>
<gene>
    <name evidence="3" type="ORF">HB13667_03410</name>
</gene>
<feature type="region of interest" description="Disordered" evidence="2">
    <location>
        <begin position="15"/>
        <end position="64"/>
    </location>
</feature>
<sequence length="144" mass="14747">MTGIAAVSISTTAQAVSTTQVADSQDAQKTEESGAGTQADTSKLNGGGQAQGAQGSSESSEPAHIRQLREMIKKLQKQLAEEQKQLAQLMAQKMDETTKLAVVSAKQASIATINGEILQATAQLLEALQKTGGSSAGGMVSTTA</sequence>
<dbReference type="AlphaFoldDB" id="A0A0P7DK89"/>
<name>A0A0P7DK89_PSEPU</name>
<organism evidence="3 4">
    <name type="scientific">Pseudomonas putida</name>
    <name type="common">Arthrobacter siderocapsulatus</name>
    <dbReference type="NCBI Taxonomy" id="303"/>
    <lineage>
        <taxon>Bacteria</taxon>
        <taxon>Pseudomonadati</taxon>
        <taxon>Pseudomonadota</taxon>
        <taxon>Gammaproteobacteria</taxon>
        <taxon>Pseudomonadales</taxon>
        <taxon>Pseudomonadaceae</taxon>
        <taxon>Pseudomonas</taxon>
    </lineage>
</organism>
<evidence type="ECO:0000313" key="3">
    <source>
        <dbReference type="EMBL" id="KPM68102.1"/>
    </source>
</evidence>
<evidence type="ECO:0000256" key="1">
    <source>
        <dbReference type="SAM" id="Coils"/>
    </source>
</evidence>
<dbReference type="RefSeq" id="WP_054572072.1">
    <property type="nucleotide sequence ID" value="NZ_LKKS01000025.1"/>
</dbReference>
<protein>
    <submittedName>
        <fullName evidence="3">Uncharacterized protein</fullName>
    </submittedName>
</protein>
<feature type="compositionally biased region" description="Low complexity" evidence="2">
    <location>
        <begin position="51"/>
        <end position="60"/>
    </location>
</feature>
<comment type="caution">
    <text evidence="3">The sequence shown here is derived from an EMBL/GenBank/DDBJ whole genome shotgun (WGS) entry which is preliminary data.</text>
</comment>
<proteinExistence type="predicted"/>
<feature type="compositionally biased region" description="Polar residues" evidence="2">
    <location>
        <begin position="35"/>
        <end position="44"/>
    </location>
</feature>
<evidence type="ECO:0000313" key="4">
    <source>
        <dbReference type="Proteomes" id="UP000050437"/>
    </source>
</evidence>
<evidence type="ECO:0000256" key="2">
    <source>
        <dbReference type="SAM" id="MobiDB-lite"/>
    </source>
</evidence>
<accession>A0A0P7DK89</accession>
<dbReference type="Proteomes" id="UP000050437">
    <property type="component" value="Unassembled WGS sequence"/>
</dbReference>
<reference evidence="3 4" key="1">
    <citation type="submission" date="2015-10" db="EMBL/GenBank/DDBJ databases">
        <title>Pseudomonas putida clinical strains.</title>
        <authorList>
            <person name="Molina L."/>
            <person name="Udaondo Z."/>
        </authorList>
    </citation>
    <scope>NUCLEOTIDE SEQUENCE [LARGE SCALE GENOMIC DNA]</scope>
    <source>
        <strain evidence="3 4">HB13667</strain>
    </source>
</reference>
<keyword evidence="1" id="KW-0175">Coiled coil</keyword>
<dbReference type="EMBL" id="LKKS01000025">
    <property type="protein sequence ID" value="KPM68102.1"/>
    <property type="molecule type" value="Genomic_DNA"/>
</dbReference>